<organism evidence="2 3">
    <name type="scientific">Dictyobacter formicarum</name>
    <dbReference type="NCBI Taxonomy" id="2778368"/>
    <lineage>
        <taxon>Bacteria</taxon>
        <taxon>Bacillati</taxon>
        <taxon>Chloroflexota</taxon>
        <taxon>Ktedonobacteria</taxon>
        <taxon>Ktedonobacterales</taxon>
        <taxon>Dictyobacteraceae</taxon>
        <taxon>Dictyobacter</taxon>
    </lineage>
</organism>
<feature type="transmembrane region" description="Helical" evidence="1">
    <location>
        <begin position="37"/>
        <end position="62"/>
    </location>
</feature>
<evidence type="ECO:0000313" key="2">
    <source>
        <dbReference type="EMBL" id="GHO87324.1"/>
    </source>
</evidence>
<evidence type="ECO:0000313" key="3">
    <source>
        <dbReference type="Proteomes" id="UP000635565"/>
    </source>
</evidence>
<protein>
    <submittedName>
        <fullName evidence="2">Uncharacterized protein</fullName>
    </submittedName>
</protein>
<name>A0ABQ3VNT9_9CHLR</name>
<keyword evidence="1" id="KW-0472">Membrane</keyword>
<dbReference type="EMBL" id="BNJJ01000016">
    <property type="protein sequence ID" value="GHO87324.1"/>
    <property type="molecule type" value="Genomic_DNA"/>
</dbReference>
<keyword evidence="1" id="KW-0812">Transmembrane</keyword>
<proteinExistence type="predicted"/>
<reference evidence="2 3" key="1">
    <citation type="journal article" date="2021" name="Int. J. Syst. Evol. Microbiol.">
        <title>Reticulibacter mediterranei gen. nov., sp. nov., within the new family Reticulibacteraceae fam. nov., and Ktedonospora formicarum gen. nov., sp. nov., Ktedonobacter robiniae sp. nov., Dictyobacter formicarum sp. nov. and Dictyobacter arantiisoli sp. nov., belonging to the class Ktedonobacteria.</title>
        <authorList>
            <person name="Yabe S."/>
            <person name="Zheng Y."/>
            <person name="Wang C.M."/>
            <person name="Sakai Y."/>
            <person name="Abe K."/>
            <person name="Yokota A."/>
            <person name="Donadio S."/>
            <person name="Cavaletti L."/>
            <person name="Monciardini P."/>
        </authorList>
    </citation>
    <scope>NUCLEOTIDE SEQUENCE [LARGE SCALE GENOMIC DNA]</scope>
    <source>
        <strain evidence="2 3">SOSP1-9</strain>
    </source>
</reference>
<dbReference type="RefSeq" id="WP_201364895.1">
    <property type="nucleotide sequence ID" value="NZ_BNJJ01000016.1"/>
</dbReference>
<sequence length="64" mass="7410">MQNFQPPKRSAFNPQRPARTVFIPQRPTSQPINVRKLIGVFVGALLMFLGFLGLCYCVFLYFHH</sequence>
<evidence type="ECO:0000256" key="1">
    <source>
        <dbReference type="SAM" id="Phobius"/>
    </source>
</evidence>
<accession>A0ABQ3VNT9</accession>
<dbReference type="Proteomes" id="UP000635565">
    <property type="component" value="Unassembled WGS sequence"/>
</dbReference>
<gene>
    <name evidence="2" type="ORF">KSZ_53300</name>
</gene>
<keyword evidence="3" id="KW-1185">Reference proteome</keyword>
<comment type="caution">
    <text evidence="2">The sequence shown here is derived from an EMBL/GenBank/DDBJ whole genome shotgun (WGS) entry which is preliminary data.</text>
</comment>
<keyword evidence="1" id="KW-1133">Transmembrane helix</keyword>